<accession>A0A6G0WWK0</accession>
<dbReference type="InterPro" id="IPR036770">
    <property type="entry name" value="Ankyrin_rpt-contain_sf"/>
</dbReference>
<organism evidence="1 2">
    <name type="scientific">Aphanomyces euteiches</name>
    <dbReference type="NCBI Taxonomy" id="100861"/>
    <lineage>
        <taxon>Eukaryota</taxon>
        <taxon>Sar</taxon>
        <taxon>Stramenopiles</taxon>
        <taxon>Oomycota</taxon>
        <taxon>Saprolegniomycetes</taxon>
        <taxon>Saprolegniales</taxon>
        <taxon>Verrucalvaceae</taxon>
        <taxon>Aphanomyces</taxon>
    </lineage>
</organism>
<dbReference type="EMBL" id="VJMJ01000138">
    <property type="protein sequence ID" value="KAF0731904.1"/>
    <property type="molecule type" value="Genomic_DNA"/>
</dbReference>
<keyword evidence="2" id="KW-1185">Reference proteome</keyword>
<evidence type="ECO:0000313" key="1">
    <source>
        <dbReference type="EMBL" id="KAF0731904.1"/>
    </source>
</evidence>
<evidence type="ECO:0000313" key="2">
    <source>
        <dbReference type="Proteomes" id="UP000481153"/>
    </source>
</evidence>
<dbReference type="OrthoDB" id="57558at2759"/>
<sequence>MTEPSIQVLLEPHLLPLISDFQPGVCPDMVMFSKWTTPLLRSHPACPPGKTYFELIQHGMDEWYASHGGVDSLDRLIASLPKMEKISLVDAVFSGRLKVLEWFHKTGRLAGIDFPLLSIAAWNGQLDIIRYLDNVNYPGCAGHAIKWATSKRHNDVVHYLHQNPRPPASCGCGRSE</sequence>
<protein>
    <submittedName>
        <fullName evidence="1">Uncharacterized protein</fullName>
    </submittedName>
</protein>
<name>A0A6G0WWK0_9STRA</name>
<comment type="caution">
    <text evidence="1">The sequence shown here is derived from an EMBL/GenBank/DDBJ whole genome shotgun (WGS) entry which is preliminary data.</text>
</comment>
<dbReference type="VEuPathDB" id="FungiDB:AeMF1_004812"/>
<reference evidence="1 2" key="1">
    <citation type="submission" date="2019-07" db="EMBL/GenBank/DDBJ databases">
        <title>Genomics analysis of Aphanomyces spp. identifies a new class of oomycete effector associated with host adaptation.</title>
        <authorList>
            <person name="Gaulin E."/>
        </authorList>
    </citation>
    <scope>NUCLEOTIDE SEQUENCE [LARGE SCALE GENOMIC DNA]</scope>
    <source>
        <strain evidence="1 2">ATCC 201684</strain>
    </source>
</reference>
<proteinExistence type="predicted"/>
<dbReference type="Gene3D" id="1.25.40.20">
    <property type="entry name" value="Ankyrin repeat-containing domain"/>
    <property type="match status" value="1"/>
</dbReference>
<gene>
    <name evidence="1" type="ORF">Ae201684_010857</name>
</gene>
<dbReference type="Proteomes" id="UP000481153">
    <property type="component" value="Unassembled WGS sequence"/>
</dbReference>
<dbReference type="AlphaFoldDB" id="A0A6G0WWK0"/>
<dbReference type="SUPFAM" id="SSF140860">
    <property type="entry name" value="Pseudo ankyrin repeat-like"/>
    <property type="match status" value="1"/>
</dbReference>